<evidence type="ECO:0000256" key="3">
    <source>
        <dbReference type="ARBA" id="ARBA00022448"/>
    </source>
</evidence>
<feature type="transmembrane region" description="Helical" evidence="12">
    <location>
        <begin position="169"/>
        <end position="187"/>
    </location>
</feature>
<proteinExistence type="inferred from homology"/>
<dbReference type="InterPro" id="IPR016140">
    <property type="entry name" value="Bifunc_inhib/LTP/seed_store"/>
</dbReference>
<evidence type="ECO:0000256" key="5">
    <source>
        <dbReference type="ARBA" id="ARBA00022622"/>
    </source>
</evidence>
<dbReference type="InterPro" id="IPR043325">
    <property type="entry name" value="LTSS"/>
</dbReference>
<comment type="similarity">
    <text evidence="2">Belongs to the plant LTP family.</text>
</comment>
<dbReference type="InterPro" id="IPR036312">
    <property type="entry name" value="Bifun_inhib/LTP/seed_sf"/>
</dbReference>
<name>A0A3Q7I5X8_SOLLC</name>
<evidence type="ECO:0000256" key="1">
    <source>
        <dbReference type="ARBA" id="ARBA00004609"/>
    </source>
</evidence>
<keyword evidence="6 13" id="KW-0732">Signal</keyword>
<keyword evidence="8" id="KW-1015">Disulfide bond</keyword>
<evidence type="ECO:0000256" key="4">
    <source>
        <dbReference type="ARBA" id="ARBA00022475"/>
    </source>
</evidence>
<evidence type="ECO:0000256" key="8">
    <source>
        <dbReference type="ARBA" id="ARBA00023157"/>
    </source>
</evidence>
<dbReference type="PRINTS" id="PR00382">
    <property type="entry name" value="LIPIDTRNSFER"/>
</dbReference>
<dbReference type="OMA" id="GSCKVQT"/>
<keyword evidence="5" id="KW-0336">GPI-anchor</keyword>
<dbReference type="Pfam" id="PF14368">
    <property type="entry name" value="LTP_2"/>
    <property type="match status" value="1"/>
</dbReference>
<evidence type="ECO:0000313" key="15">
    <source>
        <dbReference type="EnsemblPlants" id="Solyc09g065430.3.1"/>
    </source>
</evidence>
<dbReference type="SUPFAM" id="SSF47699">
    <property type="entry name" value="Bifunctional inhibitor/lipid-transfer protein/seed storage 2S albumin"/>
    <property type="match status" value="1"/>
</dbReference>
<keyword evidence="3" id="KW-0813">Transport</keyword>
<keyword evidence="4" id="KW-1003">Cell membrane</keyword>
<dbReference type="GO" id="GO:0008289">
    <property type="term" value="F:lipid binding"/>
    <property type="evidence" value="ECO:0007669"/>
    <property type="project" value="UniProtKB-KW"/>
</dbReference>
<feature type="domain" description="Bifunctional inhibitor/plant lipid transfer protein/seed storage helical" evidence="14">
    <location>
        <begin position="29"/>
        <end position="106"/>
    </location>
</feature>
<dbReference type="Proteomes" id="UP000004994">
    <property type="component" value="Chromosome 9"/>
</dbReference>
<dbReference type="GO" id="GO:0005886">
    <property type="term" value="C:plasma membrane"/>
    <property type="evidence" value="ECO:0007669"/>
    <property type="project" value="UniProtKB-SubCell"/>
</dbReference>
<keyword evidence="10" id="KW-0449">Lipoprotein</keyword>
<keyword evidence="12" id="KW-1133">Transmembrane helix</keyword>
<evidence type="ECO:0000259" key="14">
    <source>
        <dbReference type="SMART" id="SM00499"/>
    </source>
</evidence>
<keyword evidence="16" id="KW-1185">Reference proteome</keyword>
<feature type="region of interest" description="Disordered" evidence="11">
    <location>
        <begin position="108"/>
        <end position="163"/>
    </location>
</feature>
<evidence type="ECO:0000256" key="10">
    <source>
        <dbReference type="ARBA" id="ARBA00023288"/>
    </source>
</evidence>
<dbReference type="SMART" id="SM00499">
    <property type="entry name" value="AAI"/>
    <property type="match status" value="1"/>
</dbReference>
<dbReference type="GO" id="GO:0006869">
    <property type="term" value="P:lipid transport"/>
    <property type="evidence" value="ECO:0007669"/>
    <property type="project" value="InterPro"/>
</dbReference>
<evidence type="ECO:0000256" key="7">
    <source>
        <dbReference type="ARBA" id="ARBA00023121"/>
    </source>
</evidence>
<feature type="compositionally biased region" description="Low complexity" evidence="11">
    <location>
        <begin position="108"/>
        <end position="131"/>
    </location>
</feature>
<reference evidence="15" key="2">
    <citation type="submission" date="2019-01" db="UniProtKB">
        <authorList>
            <consortium name="EnsemblPlants"/>
        </authorList>
    </citation>
    <scope>IDENTIFICATION</scope>
    <source>
        <strain evidence="15">cv. Heinz 1706</strain>
    </source>
</reference>
<evidence type="ECO:0000313" key="16">
    <source>
        <dbReference type="Proteomes" id="UP000004994"/>
    </source>
</evidence>
<dbReference type="AlphaFoldDB" id="A0A3Q7I5X8"/>
<feature type="compositionally biased region" description="Low complexity" evidence="11">
    <location>
        <begin position="142"/>
        <end position="163"/>
    </location>
</feature>
<dbReference type="Gene3D" id="1.10.110.10">
    <property type="entry name" value="Plant lipid-transfer and hydrophobic proteins"/>
    <property type="match status" value="1"/>
</dbReference>
<dbReference type="STRING" id="4081.A0A3Q7I5X8"/>
<dbReference type="InParanoid" id="A0A3Q7I5X8"/>
<evidence type="ECO:0000256" key="6">
    <source>
        <dbReference type="ARBA" id="ARBA00022729"/>
    </source>
</evidence>
<dbReference type="InterPro" id="IPR000528">
    <property type="entry name" value="Plant_nsLTP"/>
</dbReference>
<evidence type="ECO:0000256" key="9">
    <source>
        <dbReference type="ARBA" id="ARBA00023180"/>
    </source>
</evidence>
<evidence type="ECO:0000256" key="11">
    <source>
        <dbReference type="SAM" id="MobiDB-lite"/>
    </source>
</evidence>
<evidence type="ECO:0000256" key="12">
    <source>
        <dbReference type="SAM" id="Phobius"/>
    </source>
</evidence>
<keyword evidence="7" id="KW-0446">Lipid-binding</keyword>
<reference evidence="15" key="1">
    <citation type="journal article" date="2012" name="Nature">
        <title>The tomato genome sequence provides insights into fleshy fruit evolution.</title>
        <authorList>
            <consortium name="Tomato Genome Consortium"/>
        </authorList>
    </citation>
    <scope>NUCLEOTIDE SEQUENCE [LARGE SCALE GENOMIC DNA]</scope>
    <source>
        <strain evidence="15">cv. Heinz 1706</strain>
    </source>
</reference>
<sequence>MASKVMNILSLIIVIIALFWSKGEAQSNCMTTLVGLAPCMNYVTGNSSTPSSTCCTALSSVVQSNPQCLCSLVNGGGSGLGIAINQTLALALPAACNVQTPPLSRCNAANGPSASVPASSPSGSPAPTGSSDETPEIPATPSGSGSTGSKTDTSRNGSSNAGSSSNIKISFTLMGFVLFIVSSVLAYNQTMFFLYLSVGGWTPYKLTVDYGESNSHKQCKNSDD</sequence>
<evidence type="ECO:0000256" key="2">
    <source>
        <dbReference type="ARBA" id="ARBA00009748"/>
    </source>
</evidence>
<dbReference type="Gramene" id="Solyc09g065430.3.1">
    <property type="protein sequence ID" value="Solyc09g065430.3.1"/>
    <property type="gene ID" value="Solyc09g065430.3"/>
</dbReference>
<keyword evidence="12" id="KW-0812">Transmembrane</keyword>
<organism evidence="15">
    <name type="scientific">Solanum lycopersicum</name>
    <name type="common">Tomato</name>
    <name type="synonym">Lycopersicon esculentum</name>
    <dbReference type="NCBI Taxonomy" id="4081"/>
    <lineage>
        <taxon>Eukaryota</taxon>
        <taxon>Viridiplantae</taxon>
        <taxon>Streptophyta</taxon>
        <taxon>Embryophyta</taxon>
        <taxon>Tracheophyta</taxon>
        <taxon>Spermatophyta</taxon>
        <taxon>Magnoliopsida</taxon>
        <taxon>eudicotyledons</taxon>
        <taxon>Gunneridae</taxon>
        <taxon>Pentapetalae</taxon>
        <taxon>asterids</taxon>
        <taxon>lamiids</taxon>
        <taxon>Solanales</taxon>
        <taxon>Solanaceae</taxon>
        <taxon>Solanoideae</taxon>
        <taxon>Solaneae</taxon>
        <taxon>Solanum</taxon>
        <taxon>Solanum subgen. Lycopersicon</taxon>
    </lineage>
</organism>
<feature type="chain" id="PRO_5018782384" description="Bifunctional inhibitor/plant lipid transfer protein/seed storage helical domain-containing protein" evidence="13">
    <location>
        <begin position="26"/>
        <end position="224"/>
    </location>
</feature>
<comment type="subcellular location">
    <subcellularLocation>
        <location evidence="1">Cell membrane</location>
        <topology evidence="1">Lipid-anchor</topology>
        <topology evidence="1">GPI-anchor</topology>
    </subcellularLocation>
</comment>
<keyword evidence="9" id="KW-0325">Glycoprotein</keyword>
<dbReference type="EnsemblPlants" id="Solyc09g065430.3.1">
    <property type="protein sequence ID" value="Solyc09g065430.3.1"/>
    <property type="gene ID" value="Solyc09g065430.3"/>
</dbReference>
<dbReference type="FunFam" id="1.10.110.10:FF:000001">
    <property type="entry name" value="Bifunctional inhibitor/lipid-transfer protein/seed storage 2S albumin superfamily protein"/>
    <property type="match status" value="1"/>
</dbReference>
<protein>
    <recommendedName>
        <fullName evidence="14">Bifunctional inhibitor/plant lipid transfer protein/seed storage helical domain-containing protein</fullName>
    </recommendedName>
</protein>
<keyword evidence="12" id="KW-0472">Membrane</keyword>
<dbReference type="PANTHER" id="PTHR33044">
    <property type="entry name" value="BIFUNCTIONAL INHIBITOR/LIPID-TRANSFER PROTEIN/SEED STORAGE 2S ALBUMIN SUPERFAMILY PROTEIN-RELATED"/>
    <property type="match status" value="1"/>
</dbReference>
<evidence type="ECO:0000256" key="13">
    <source>
        <dbReference type="SAM" id="SignalP"/>
    </source>
</evidence>
<accession>A0A3Q7I5X8</accession>
<dbReference type="CDD" id="cd00010">
    <property type="entry name" value="AAI_LTSS"/>
    <property type="match status" value="1"/>
</dbReference>
<dbReference type="PaxDb" id="4081-Solyc09g065430.2.1"/>
<dbReference type="GO" id="GO:0098552">
    <property type="term" value="C:side of membrane"/>
    <property type="evidence" value="ECO:0007669"/>
    <property type="project" value="UniProtKB-KW"/>
</dbReference>
<feature type="signal peptide" evidence="13">
    <location>
        <begin position="1"/>
        <end position="25"/>
    </location>
</feature>